<dbReference type="Gene3D" id="3.30.920.30">
    <property type="entry name" value="Hypothetical protein"/>
    <property type="match status" value="1"/>
</dbReference>
<dbReference type="SUPFAM" id="SSF54786">
    <property type="entry name" value="YcfA/nrd intein domain"/>
    <property type="match status" value="1"/>
</dbReference>
<name>A0ABX6QFA3_9HYPH</name>
<dbReference type="RefSeq" id="WP_005864993.1">
    <property type="nucleotide sequence ID" value="NZ_CACVBB010000004.1"/>
</dbReference>
<keyword evidence="6" id="KW-0694">RNA-binding</keyword>
<keyword evidence="9" id="KW-1185">Reference proteome</keyword>
<evidence type="ECO:0000256" key="6">
    <source>
        <dbReference type="ARBA" id="ARBA00022884"/>
    </source>
</evidence>
<gene>
    <name evidence="8" type="ORF">HWV54_01205</name>
</gene>
<evidence type="ECO:0000256" key="7">
    <source>
        <dbReference type="ARBA" id="ARBA00023016"/>
    </source>
</evidence>
<dbReference type="InterPro" id="IPR012933">
    <property type="entry name" value="HicA_mRNA_interferase"/>
</dbReference>
<comment type="similarity">
    <text evidence="1">Belongs to the HicA mRNA interferase family.</text>
</comment>
<reference evidence="8 9" key="1">
    <citation type="submission" date="2020-06" db="EMBL/GenBank/DDBJ databases">
        <title>Complete closed genome sequence of Bartonella alsatica CIP 105477.</title>
        <authorList>
            <person name="Thibau A."/>
            <person name="Schultze T.G."/>
            <person name="Kempf V.A.J."/>
        </authorList>
    </citation>
    <scope>NUCLEOTIDE SEQUENCE [LARGE SCALE GENOMIC DNA]</scope>
    <source>
        <strain evidence="8 9">CIP 105477</strain>
    </source>
</reference>
<evidence type="ECO:0000256" key="2">
    <source>
        <dbReference type="ARBA" id="ARBA00022649"/>
    </source>
</evidence>
<evidence type="ECO:0000313" key="8">
    <source>
        <dbReference type="EMBL" id="QLC51594.1"/>
    </source>
</evidence>
<proteinExistence type="inferred from homology"/>
<keyword evidence="2" id="KW-1277">Toxin-antitoxin system</keyword>
<evidence type="ECO:0000256" key="4">
    <source>
        <dbReference type="ARBA" id="ARBA00022759"/>
    </source>
</evidence>
<evidence type="ECO:0000256" key="3">
    <source>
        <dbReference type="ARBA" id="ARBA00022722"/>
    </source>
</evidence>
<evidence type="ECO:0000256" key="1">
    <source>
        <dbReference type="ARBA" id="ARBA00006620"/>
    </source>
</evidence>
<dbReference type="Proteomes" id="UP000509443">
    <property type="component" value="Chromosome"/>
</dbReference>
<organism evidence="8 9">
    <name type="scientific">Bartonella alsatica</name>
    <dbReference type="NCBI Taxonomy" id="52764"/>
    <lineage>
        <taxon>Bacteria</taxon>
        <taxon>Pseudomonadati</taxon>
        <taxon>Pseudomonadota</taxon>
        <taxon>Alphaproteobacteria</taxon>
        <taxon>Hyphomicrobiales</taxon>
        <taxon>Bartonellaceae</taxon>
        <taxon>Bartonella</taxon>
    </lineage>
</organism>
<sequence>MEQDSRKIIAKLKRDGFEFIKVKGSHHKSKKDGKVVIVPHPKKNLPIGTARSIAQQAGWLKKEKKNEKIFCSCS</sequence>
<dbReference type="Pfam" id="PF07927">
    <property type="entry name" value="HicA_toxin"/>
    <property type="match status" value="1"/>
</dbReference>
<dbReference type="InterPro" id="IPR038570">
    <property type="entry name" value="HicA_sf"/>
</dbReference>
<keyword evidence="4" id="KW-0255">Endonuclease</keyword>
<evidence type="ECO:0000256" key="5">
    <source>
        <dbReference type="ARBA" id="ARBA00022801"/>
    </source>
</evidence>
<protein>
    <submittedName>
        <fullName evidence="8">Type II toxin-antitoxin system HicA family toxin</fullName>
    </submittedName>
</protein>
<keyword evidence="5" id="KW-0378">Hydrolase</keyword>
<keyword evidence="7" id="KW-0346">Stress response</keyword>
<dbReference type="EMBL" id="CP058235">
    <property type="protein sequence ID" value="QLC51594.1"/>
    <property type="molecule type" value="Genomic_DNA"/>
</dbReference>
<accession>A0ABX6QFA3</accession>
<keyword evidence="3" id="KW-0540">Nuclease</keyword>
<evidence type="ECO:0000313" key="9">
    <source>
        <dbReference type="Proteomes" id="UP000509443"/>
    </source>
</evidence>